<name>A0A198AHL0_9BACL</name>
<dbReference type="Pfam" id="PF00534">
    <property type="entry name" value="Glycos_transf_1"/>
    <property type="match status" value="1"/>
</dbReference>
<dbReference type="RefSeq" id="WP_068663154.1">
    <property type="nucleotide sequence ID" value="NZ_LYPB01000050.1"/>
</dbReference>
<dbReference type="CDD" id="cd03809">
    <property type="entry name" value="GT4_MtfB-like"/>
    <property type="match status" value="1"/>
</dbReference>
<dbReference type="Gene3D" id="3.40.50.2000">
    <property type="entry name" value="Glycogen Phosphorylase B"/>
    <property type="match status" value="2"/>
</dbReference>
<accession>A0A198AHL0</accession>
<dbReference type="Proteomes" id="UP000078454">
    <property type="component" value="Unassembled WGS sequence"/>
</dbReference>
<feature type="domain" description="Glycosyltransferase subfamily 4-like N-terminal" evidence="2">
    <location>
        <begin position="16"/>
        <end position="197"/>
    </location>
</feature>
<dbReference type="PANTHER" id="PTHR46401:SF8">
    <property type="entry name" value="BLL6006 PROTEIN"/>
    <property type="match status" value="1"/>
</dbReference>
<dbReference type="AlphaFoldDB" id="A0A198AHL0"/>
<feature type="domain" description="Glycosyl transferase family 1" evidence="1">
    <location>
        <begin position="213"/>
        <end position="380"/>
    </location>
</feature>
<gene>
    <name evidence="3" type="ORF">A8708_18365</name>
</gene>
<dbReference type="PANTHER" id="PTHR46401">
    <property type="entry name" value="GLYCOSYLTRANSFERASE WBBK-RELATED"/>
    <property type="match status" value="1"/>
</dbReference>
<dbReference type="GO" id="GO:0016757">
    <property type="term" value="F:glycosyltransferase activity"/>
    <property type="evidence" value="ECO:0007669"/>
    <property type="project" value="InterPro"/>
</dbReference>
<dbReference type="InterPro" id="IPR028098">
    <property type="entry name" value="Glyco_trans_4-like_N"/>
</dbReference>
<evidence type="ECO:0000259" key="2">
    <source>
        <dbReference type="Pfam" id="PF13439"/>
    </source>
</evidence>
<evidence type="ECO:0000313" key="3">
    <source>
        <dbReference type="EMBL" id="OAS20526.1"/>
    </source>
</evidence>
<dbReference type="OrthoDB" id="9797829at2"/>
<reference evidence="3 4" key="1">
    <citation type="submission" date="2016-05" db="EMBL/GenBank/DDBJ databases">
        <title>Paenibacillus sp. 1ZS3-15 nov., isolated from the rhizosphere soil.</title>
        <authorList>
            <person name="Zhang X.X."/>
            <person name="Zhang J."/>
        </authorList>
    </citation>
    <scope>NUCLEOTIDE SEQUENCE [LARGE SCALE GENOMIC DNA]</scope>
    <source>
        <strain evidence="3 4">1ZS3-15</strain>
    </source>
</reference>
<comment type="caution">
    <text evidence="3">The sequence shown here is derived from an EMBL/GenBank/DDBJ whole genome shotgun (WGS) entry which is preliminary data.</text>
</comment>
<keyword evidence="4" id="KW-1185">Reference proteome</keyword>
<sequence>MKVAIDVVPIRNTGEMGGAFQLVIELIKGLAQHNSNDQYYLLTAEWNHQYFEAFEQYGIERILVQASSKPQQPVKTTFFYKVKRKIFNKIKKFSKKIFKSVNLTRTSILRSRSIDVLFCPMSAVNYSEPGIPTLSLIYDLQHKYYPQFFTEEEIAVRDNYYKGISELADYVVCISDFTKNTLVEKLNYPQDRAEVIYISIQDRLNGISSIDTAEINQKLGLKGKNYAYYPANFWSHKNHRVLLTAMSIFINKYPELDLHLCLTGSLLNQEAYFNEIISQMNLQDRVLHLGYVTEHEVSVIMENASFLIFPSLFEGFGIPVAEALSMGTPVICSQNTSLPEVGGDAVLYFDPRKPEEIAEVMKNIVTDKPLRDRLVLKGYEQIKKFDNSIMIKQYHELLSKVASVESFNKYSISGIYGDNWSGEAVDISISDESIDRYLYVELILPSVSPHKRGQLHLTINGKIKKYTFTTDSLLVITEDLPKVTGEISIVIRTTFKPSEIGIPDERKLGVQIPKVDIREKHSGKSLKSLHGA</sequence>
<proteinExistence type="predicted"/>
<dbReference type="EMBL" id="LYPB01000050">
    <property type="protein sequence ID" value="OAS20526.1"/>
    <property type="molecule type" value="Genomic_DNA"/>
</dbReference>
<organism evidence="3 4">
    <name type="scientific">Paenibacillus oryzisoli</name>
    <dbReference type="NCBI Taxonomy" id="1850517"/>
    <lineage>
        <taxon>Bacteria</taxon>
        <taxon>Bacillati</taxon>
        <taxon>Bacillota</taxon>
        <taxon>Bacilli</taxon>
        <taxon>Bacillales</taxon>
        <taxon>Paenibacillaceae</taxon>
        <taxon>Paenibacillus</taxon>
    </lineage>
</organism>
<evidence type="ECO:0008006" key="5">
    <source>
        <dbReference type="Google" id="ProtNLM"/>
    </source>
</evidence>
<dbReference type="SUPFAM" id="SSF53756">
    <property type="entry name" value="UDP-Glycosyltransferase/glycogen phosphorylase"/>
    <property type="match status" value="1"/>
</dbReference>
<dbReference type="InterPro" id="IPR001296">
    <property type="entry name" value="Glyco_trans_1"/>
</dbReference>
<protein>
    <recommendedName>
        <fullName evidence="5">Glycosyl transferase family 1 domain-containing protein</fullName>
    </recommendedName>
</protein>
<dbReference type="Pfam" id="PF13439">
    <property type="entry name" value="Glyco_transf_4"/>
    <property type="match status" value="1"/>
</dbReference>
<dbReference type="STRING" id="1850517.A8708_18365"/>
<evidence type="ECO:0000313" key="4">
    <source>
        <dbReference type="Proteomes" id="UP000078454"/>
    </source>
</evidence>
<evidence type="ECO:0000259" key="1">
    <source>
        <dbReference type="Pfam" id="PF00534"/>
    </source>
</evidence>